<evidence type="ECO:0000256" key="3">
    <source>
        <dbReference type="ARBA" id="ARBA00019365"/>
    </source>
</evidence>
<dbReference type="PANTHER" id="PTHR30126">
    <property type="entry name" value="HTH-TYPE TRANSCRIPTIONAL REGULATOR"/>
    <property type="match status" value="1"/>
</dbReference>
<evidence type="ECO:0000256" key="4">
    <source>
        <dbReference type="ARBA" id="ARBA00022490"/>
    </source>
</evidence>
<evidence type="ECO:0000256" key="2">
    <source>
        <dbReference type="ARBA" id="ARBA00009437"/>
    </source>
</evidence>
<dbReference type="Pfam" id="PF03466">
    <property type="entry name" value="LysR_substrate"/>
    <property type="match status" value="1"/>
</dbReference>
<evidence type="ECO:0000259" key="12">
    <source>
        <dbReference type="PROSITE" id="PS50931"/>
    </source>
</evidence>
<keyword evidence="10" id="KW-0804">Transcription</keyword>
<dbReference type="Gene3D" id="3.40.190.290">
    <property type="match status" value="1"/>
</dbReference>
<evidence type="ECO:0000313" key="13">
    <source>
        <dbReference type="EMBL" id="AQS39564.1"/>
    </source>
</evidence>
<evidence type="ECO:0000256" key="7">
    <source>
        <dbReference type="ARBA" id="ARBA00023015"/>
    </source>
</evidence>
<keyword evidence="7" id="KW-0805">Transcription regulation</keyword>
<keyword evidence="9" id="KW-0010">Activator</keyword>
<dbReference type="AlphaFoldDB" id="A0A1S6HVW1"/>
<name>A0A1S6HVW1_9GAMM</name>
<evidence type="ECO:0000256" key="8">
    <source>
        <dbReference type="ARBA" id="ARBA00023125"/>
    </source>
</evidence>
<evidence type="ECO:0000256" key="9">
    <source>
        <dbReference type="ARBA" id="ARBA00023159"/>
    </source>
</evidence>
<dbReference type="KEGG" id="spsw:Sps_04478"/>
<dbReference type="SUPFAM" id="SSF53850">
    <property type="entry name" value="Periplasmic binding protein-like II"/>
    <property type="match status" value="1"/>
</dbReference>
<keyword evidence="14" id="KW-1185">Reference proteome</keyword>
<keyword evidence="11" id="KW-0486">Methionine biosynthesis</keyword>
<dbReference type="GO" id="GO:0000976">
    <property type="term" value="F:transcription cis-regulatory region binding"/>
    <property type="evidence" value="ECO:0007669"/>
    <property type="project" value="TreeGrafter"/>
</dbReference>
<evidence type="ECO:0000256" key="5">
    <source>
        <dbReference type="ARBA" id="ARBA00022491"/>
    </source>
</evidence>
<protein>
    <recommendedName>
        <fullName evidence="3">HTH-type transcriptional regulator MetR</fullName>
    </recommendedName>
</protein>
<keyword evidence="5" id="KW-0678">Repressor</keyword>
<feature type="domain" description="HTH lysR-type" evidence="12">
    <location>
        <begin position="10"/>
        <end position="67"/>
    </location>
</feature>
<dbReference type="InterPro" id="IPR000847">
    <property type="entry name" value="LysR_HTH_N"/>
</dbReference>
<keyword evidence="8" id="KW-0238">DNA-binding</keyword>
<dbReference type="InterPro" id="IPR036388">
    <property type="entry name" value="WH-like_DNA-bd_sf"/>
</dbReference>
<organism evidence="13 14">
    <name type="scientific">Shewanella psychrophila</name>
    <dbReference type="NCBI Taxonomy" id="225848"/>
    <lineage>
        <taxon>Bacteria</taxon>
        <taxon>Pseudomonadati</taxon>
        <taxon>Pseudomonadota</taxon>
        <taxon>Gammaproteobacteria</taxon>
        <taxon>Alteromonadales</taxon>
        <taxon>Shewanellaceae</taxon>
        <taxon>Shewanella</taxon>
    </lineage>
</organism>
<dbReference type="GO" id="GO:0009086">
    <property type="term" value="P:methionine biosynthetic process"/>
    <property type="evidence" value="ECO:0007669"/>
    <property type="project" value="UniProtKB-KW"/>
</dbReference>
<comment type="subcellular location">
    <subcellularLocation>
        <location evidence="1">Cytoplasm</location>
    </subcellularLocation>
</comment>
<evidence type="ECO:0000256" key="11">
    <source>
        <dbReference type="ARBA" id="ARBA00023167"/>
    </source>
</evidence>
<accession>A0A1S6HVW1</accession>
<evidence type="ECO:0000256" key="6">
    <source>
        <dbReference type="ARBA" id="ARBA00022605"/>
    </source>
</evidence>
<dbReference type="SUPFAM" id="SSF46785">
    <property type="entry name" value="Winged helix' DNA-binding domain"/>
    <property type="match status" value="1"/>
</dbReference>
<dbReference type="Proteomes" id="UP000189545">
    <property type="component" value="Chromosome"/>
</dbReference>
<dbReference type="Gene3D" id="1.10.10.10">
    <property type="entry name" value="Winged helix-like DNA-binding domain superfamily/Winged helix DNA-binding domain"/>
    <property type="match status" value="1"/>
</dbReference>
<dbReference type="InterPro" id="IPR037406">
    <property type="entry name" value="MetR_PBP2"/>
</dbReference>
<dbReference type="STRING" id="225848.Sps_04478"/>
<dbReference type="PROSITE" id="PS50931">
    <property type="entry name" value="HTH_LYSR"/>
    <property type="match status" value="1"/>
</dbReference>
<dbReference type="Pfam" id="PF00126">
    <property type="entry name" value="HTH_1"/>
    <property type="match status" value="1"/>
</dbReference>
<gene>
    <name evidence="13" type="ORF">Sps_04478</name>
</gene>
<dbReference type="InterPro" id="IPR036390">
    <property type="entry name" value="WH_DNA-bd_sf"/>
</dbReference>
<dbReference type="GO" id="GO:0005737">
    <property type="term" value="C:cytoplasm"/>
    <property type="evidence" value="ECO:0007669"/>
    <property type="project" value="UniProtKB-SubCell"/>
</dbReference>
<comment type="similarity">
    <text evidence="2">Belongs to the LysR transcriptional regulatory family.</text>
</comment>
<sequence>MLRQSGYIMIELRHLRTLLALKETGSLAGAAKKRFVTQSALSHQIKELETRINSSIFIRKSKPLSFTQEGARLLNLAEEILPKVVETEYDLKQGLNDELNQLGVGIECHSCFRWLMPVMEQFRTVYPNVNLDLSSRHLFDSLNALESGDLDVVLTSDPVPGQSIAYQHLFDFEVQLVVANDHLLAKQEYVTPKQLEKLAIISYPVPLQRLDLYRHFLEPAGVEAGEQISCDLTMMLLQRIACKDGVAALPTWSISESYGLNLTAIKLGPEGLKRPLFGAYRKDSSSARMAQQWLKLVAKEGLAKQHKLN</sequence>
<keyword evidence="4" id="KW-0963">Cytoplasm</keyword>
<dbReference type="InterPro" id="IPR005119">
    <property type="entry name" value="LysR_subst-bd"/>
</dbReference>
<evidence type="ECO:0000256" key="10">
    <source>
        <dbReference type="ARBA" id="ARBA00023163"/>
    </source>
</evidence>
<evidence type="ECO:0000313" key="14">
    <source>
        <dbReference type="Proteomes" id="UP000189545"/>
    </source>
</evidence>
<dbReference type="CDD" id="cd08441">
    <property type="entry name" value="PBP2_MetR"/>
    <property type="match status" value="1"/>
</dbReference>
<dbReference type="EMBL" id="CP014782">
    <property type="protein sequence ID" value="AQS39564.1"/>
    <property type="molecule type" value="Genomic_DNA"/>
</dbReference>
<proteinExistence type="inferred from homology"/>
<reference evidence="13 14" key="1">
    <citation type="submission" date="2016-03" db="EMBL/GenBank/DDBJ databases">
        <title>Complete genome sequence of Shewanella psychrophila WP2, a deep sea bacterium isolated from west Pacific sediment.</title>
        <authorList>
            <person name="Xu G."/>
            <person name="Jian H."/>
        </authorList>
    </citation>
    <scope>NUCLEOTIDE SEQUENCE [LARGE SCALE GENOMIC DNA]</scope>
    <source>
        <strain evidence="13 14">WP2</strain>
    </source>
</reference>
<evidence type="ECO:0000256" key="1">
    <source>
        <dbReference type="ARBA" id="ARBA00004496"/>
    </source>
</evidence>
<dbReference type="GO" id="GO:0003700">
    <property type="term" value="F:DNA-binding transcription factor activity"/>
    <property type="evidence" value="ECO:0007669"/>
    <property type="project" value="InterPro"/>
</dbReference>
<dbReference type="PANTHER" id="PTHR30126:SF25">
    <property type="entry name" value="HTH-TYPE TRANSCRIPTIONAL REGULATOR METR"/>
    <property type="match status" value="1"/>
</dbReference>
<keyword evidence="6" id="KW-0028">Amino-acid biosynthesis</keyword>